<sequence length="187" mass="21660">MGTPLFSDMSDQQPQGKPEPTQAPATPIGEDKLAEAAREELARRAELVNDLTTEELLSMADIKPYFSTQDVSEFFDRSVQWVYWGLRQKSFLRPDGTPVVPERVGTRRRFNVGDLMAILTSMYQRNNLTESEMQRSFRRIKIAEMGGEWREKEGWHKIRGRWVHPADCVQDSEGRWVRRVAAEDEED</sequence>
<reference evidence="3 4" key="1">
    <citation type="submission" date="2019-05" db="EMBL/GenBank/DDBJ databases">
        <authorList>
            <person name="Pope W.H."/>
            <person name="Garlena R.A."/>
            <person name="Russell D.A."/>
            <person name="Jacobs-Sera D."/>
            <person name="Hatfull G.F."/>
        </authorList>
    </citation>
    <scope>NUCLEOTIDE SEQUENCE [LARGE SCALE GENOMIC DNA]</scope>
</reference>
<dbReference type="EMBL" id="MK977695">
    <property type="protein sequence ID" value="QDF18629.1"/>
    <property type="molecule type" value="Genomic_DNA"/>
</dbReference>
<name>A0A4Y6ES91_9CAUD</name>
<organism evidence="3 4">
    <name type="scientific">Gordonia phage Pupper</name>
    <dbReference type="NCBI Taxonomy" id="2571249"/>
    <lineage>
        <taxon>Viruses</taxon>
        <taxon>Duplodnaviria</taxon>
        <taxon>Heunggongvirae</taxon>
        <taxon>Uroviricota</taxon>
        <taxon>Caudoviricetes</taxon>
        <taxon>Puppervirus</taxon>
        <taxon>Puppervirus Pupper</taxon>
    </lineage>
</organism>
<dbReference type="Pfam" id="PF23875">
    <property type="entry name" value="DUF7229"/>
    <property type="match status" value="1"/>
</dbReference>
<dbReference type="Proteomes" id="UP000318375">
    <property type="component" value="Segment"/>
</dbReference>
<feature type="domain" description="DUF7229" evidence="2">
    <location>
        <begin position="56"/>
        <end position="142"/>
    </location>
</feature>
<evidence type="ECO:0000313" key="3">
    <source>
        <dbReference type="EMBL" id="QDF18629.1"/>
    </source>
</evidence>
<dbReference type="RefSeq" id="YP_010058931.1">
    <property type="nucleotide sequence ID" value="NC_054723.1"/>
</dbReference>
<keyword evidence="4" id="KW-1185">Reference proteome</keyword>
<dbReference type="KEGG" id="vg:64766162"/>
<accession>A0A4Y6ES91</accession>
<gene>
    <name evidence="3" type="primary">143</name>
    <name evidence="3" type="ORF">SEA_PUPPER_143</name>
</gene>
<dbReference type="InterPro" id="IPR055653">
    <property type="entry name" value="DUF7229"/>
</dbReference>
<feature type="region of interest" description="Disordered" evidence="1">
    <location>
        <begin position="1"/>
        <end position="36"/>
    </location>
</feature>
<proteinExistence type="predicted"/>
<protein>
    <recommendedName>
        <fullName evidence="2">DUF7229 domain-containing protein</fullName>
    </recommendedName>
</protein>
<evidence type="ECO:0000256" key="1">
    <source>
        <dbReference type="SAM" id="MobiDB-lite"/>
    </source>
</evidence>
<evidence type="ECO:0000259" key="2">
    <source>
        <dbReference type="Pfam" id="PF23875"/>
    </source>
</evidence>
<dbReference type="GeneID" id="64766162"/>
<evidence type="ECO:0000313" key="4">
    <source>
        <dbReference type="Proteomes" id="UP000318375"/>
    </source>
</evidence>